<dbReference type="EMBL" id="CP022684">
    <property type="protein sequence ID" value="AUM13550.1"/>
    <property type="molecule type" value="Genomic_DNA"/>
</dbReference>
<evidence type="ECO:0000313" key="3">
    <source>
        <dbReference type="Proteomes" id="UP000235116"/>
    </source>
</evidence>
<organism evidence="2 3">
    <name type="scientific">Ketobacter alkanivorans</name>
    <dbReference type="NCBI Taxonomy" id="1917421"/>
    <lineage>
        <taxon>Bacteria</taxon>
        <taxon>Pseudomonadati</taxon>
        <taxon>Pseudomonadota</taxon>
        <taxon>Gammaproteobacteria</taxon>
        <taxon>Pseudomonadales</taxon>
        <taxon>Ketobacteraceae</taxon>
        <taxon>Ketobacter</taxon>
    </lineage>
</organism>
<proteinExistence type="predicted"/>
<dbReference type="Proteomes" id="UP000235116">
    <property type="component" value="Chromosome"/>
</dbReference>
<evidence type="ECO:0000313" key="2">
    <source>
        <dbReference type="EMBL" id="AUM13550.1"/>
    </source>
</evidence>
<dbReference type="KEGG" id="kak:Kalk_14450"/>
<evidence type="ECO:0000256" key="1">
    <source>
        <dbReference type="SAM" id="SignalP"/>
    </source>
</evidence>
<name>A0A2K9LMS8_9GAMM</name>
<keyword evidence="1" id="KW-0732">Signal</keyword>
<keyword evidence="3" id="KW-1185">Reference proteome</keyword>
<sequence length="181" mass="19967">MRILLFTLLCLSSTLMNAATLTDADIQQWTKAYKAVVNWAESTNIEDELENSTSATEYNQVFSQMLEQAQTTQHHQSILNILKSNGYADPANWAAMGDRIMVAFMANEMDGNQAAVEQQLQQMKAMLASGMIPPDQKEMMEKMLNESSKALAAAAQAPAEDKAAVKRNKALLNTVFDSGEQ</sequence>
<dbReference type="AlphaFoldDB" id="A0A2K9LMS8"/>
<accession>A0A2K9LMS8</accession>
<feature type="signal peptide" evidence="1">
    <location>
        <begin position="1"/>
        <end position="18"/>
    </location>
</feature>
<feature type="chain" id="PRO_5014623126" evidence="1">
    <location>
        <begin position="19"/>
        <end position="181"/>
    </location>
</feature>
<protein>
    <submittedName>
        <fullName evidence="2">Uncharacterized protein</fullName>
    </submittedName>
</protein>
<reference evidence="3" key="1">
    <citation type="submission" date="2017-08" db="EMBL/GenBank/DDBJ databases">
        <title>Direct submision.</title>
        <authorList>
            <person name="Kim S.-J."/>
            <person name="Rhee S.-K."/>
        </authorList>
    </citation>
    <scope>NUCLEOTIDE SEQUENCE [LARGE SCALE GENOMIC DNA]</scope>
    <source>
        <strain evidence="3">GI5</strain>
    </source>
</reference>
<dbReference type="RefSeq" id="WP_101894925.1">
    <property type="nucleotide sequence ID" value="NZ_CP022684.1"/>
</dbReference>
<dbReference type="OrthoDB" id="6089342at2"/>
<gene>
    <name evidence="2" type="ORF">Kalk_14450</name>
</gene>